<reference evidence="1" key="1">
    <citation type="journal article" date="2015" name="Nature">
        <title>Complex archaea that bridge the gap between prokaryotes and eukaryotes.</title>
        <authorList>
            <person name="Spang A."/>
            <person name="Saw J.H."/>
            <person name="Jorgensen S.L."/>
            <person name="Zaremba-Niedzwiedzka K."/>
            <person name="Martijn J."/>
            <person name="Lind A.E."/>
            <person name="van Eijk R."/>
            <person name="Schleper C."/>
            <person name="Guy L."/>
            <person name="Ettema T.J."/>
        </authorList>
    </citation>
    <scope>NUCLEOTIDE SEQUENCE</scope>
</reference>
<dbReference type="EMBL" id="LAZR01007833">
    <property type="protein sequence ID" value="KKM82633.1"/>
    <property type="molecule type" value="Genomic_DNA"/>
</dbReference>
<proteinExistence type="predicted"/>
<evidence type="ECO:0000313" key="1">
    <source>
        <dbReference type="EMBL" id="KKM82633.1"/>
    </source>
</evidence>
<dbReference type="PROSITE" id="PS51257">
    <property type="entry name" value="PROKAR_LIPOPROTEIN"/>
    <property type="match status" value="1"/>
</dbReference>
<protein>
    <recommendedName>
        <fullName evidence="2">Lipoprotein</fullName>
    </recommendedName>
</protein>
<accession>A0A0F9KKZ2</accession>
<organism evidence="1">
    <name type="scientific">marine sediment metagenome</name>
    <dbReference type="NCBI Taxonomy" id="412755"/>
    <lineage>
        <taxon>unclassified sequences</taxon>
        <taxon>metagenomes</taxon>
        <taxon>ecological metagenomes</taxon>
    </lineage>
</organism>
<sequence>MSVRCYFASLLVLTGCVEPFSPSAGWDEFEPPGQYRAWHAEVEVCLGVRQSFDDIRWRKVYAETFPCGGTEIATGCIDYPRTIYVVEYLLDYEPLVKAELIHYVRQDGPHDALFTRCGGR</sequence>
<gene>
    <name evidence="1" type="ORF">LCGC14_1317620</name>
</gene>
<name>A0A0F9KKZ2_9ZZZZ</name>
<evidence type="ECO:0008006" key="2">
    <source>
        <dbReference type="Google" id="ProtNLM"/>
    </source>
</evidence>
<dbReference type="AlphaFoldDB" id="A0A0F9KKZ2"/>
<comment type="caution">
    <text evidence="1">The sequence shown here is derived from an EMBL/GenBank/DDBJ whole genome shotgun (WGS) entry which is preliminary data.</text>
</comment>